<feature type="compositionally biased region" description="Basic and acidic residues" evidence="1">
    <location>
        <begin position="27"/>
        <end position="36"/>
    </location>
</feature>
<dbReference type="EMBL" id="JACYCC010000056">
    <property type="protein sequence ID" value="KAF8676396.1"/>
    <property type="molecule type" value="Genomic_DNA"/>
</dbReference>
<evidence type="ECO:0000256" key="1">
    <source>
        <dbReference type="SAM" id="MobiDB-lite"/>
    </source>
</evidence>
<comment type="caution">
    <text evidence="2">The sequence shown here is derived from an EMBL/GenBank/DDBJ whole genome shotgun (WGS) entry which is preliminary data.</text>
</comment>
<organism evidence="2 3">
    <name type="scientific">Rhizoctonia solani</name>
    <dbReference type="NCBI Taxonomy" id="456999"/>
    <lineage>
        <taxon>Eukaryota</taxon>
        <taxon>Fungi</taxon>
        <taxon>Dikarya</taxon>
        <taxon>Basidiomycota</taxon>
        <taxon>Agaricomycotina</taxon>
        <taxon>Agaricomycetes</taxon>
        <taxon>Cantharellales</taxon>
        <taxon>Ceratobasidiaceae</taxon>
        <taxon>Rhizoctonia</taxon>
    </lineage>
</organism>
<sequence length="291" mass="31500">GSSLTKAPPPRPPPSRPVPATPEFILPDDRRQREATIRPSSRSRPPSATELGLNGDHGLVFSPNSFPFMLTIPQDKHSFLDQLDVQDDDEHVYYGEDIPPGTATTSDEPRIAVGGHRSQLSMSSRVPVTENNIRWSASGRSRSNSLNSASQWRTVSVYQDSDEEVHGLPSPMVNVPDPDGMMSHGEYGGIVGPRRDLYSDDELGSVLEENETESVSDEHDREDRTAAMIVADEGRGLIVDAEGRPVSDLDVQTGALPICCLAAAQTQAQGRAGIQAAGYVLSGRAYWTSIP</sequence>
<dbReference type="AlphaFoldDB" id="A0A8H7H5Z4"/>
<name>A0A8H7H5Z4_9AGAM</name>
<feature type="non-terminal residue" evidence="2">
    <location>
        <position position="1"/>
    </location>
</feature>
<feature type="compositionally biased region" description="Low complexity" evidence="1">
    <location>
        <begin position="38"/>
        <end position="47"/>
    </location>
</feature>
<protein>
    <submittedName>
        <fullName evidence="2">Uncharacterized protein</fullName>
    </submittedName>
</protein>
<evidence type="ECO:0000313" key="2">
    <source>
        <dbReference type="EMBL" id="KAF8676396.1"/>
    </source>
</evidence>
<proteinExistence type="predicted"/>
<feature type="compositionally biased region" description="Pro residues" evidence="1">
    <location>
        <begin position="7"/>
        <end position="20"/>
    </location>
</feature>
<feature type="region of interest" description="Disordered" evidence="1">
    <location>
        <begin position="1"/>
        <end position="56"/>
    </location>
</feature>
<gene>
    <name evidence="2" type="ORF">RHS04_06513</name>
</gene>
<accession>A0A8H7H5Z4</accession>
<evidence type="ECO:0000313" key="3">
    <source>
        <dbReference type="Proteomes" id="UP000650582"/>
    </source>
</evidence>
<dbReference type="Proteomes" id="UP000650582">
    <property type="component" value="Unassembled WGS sequence"/>
</dbReference>
<reference evidence="2" key="1">
    <citation type="submission" date="2020-09" db="EMBL/GenBank/DDBJ databases">
        <title>Comparative genome analyses of four rice-infecting Rhizoctonia solani isolates reveal extensive enrichment of homogalacturonan modification genes.</title>
        <authorList>
            <person name="Lee D.-Y."/>
            <person name="Jeon J."/>
            <person name="Kim K.-T."/>
            <person name="Cheong K."/>
            <person name="Song H."/>
            <person name="Choi G."/>
            <person name="Ko J."/>
            <person name="Opiyo S.O."/>
            <person name="Zuo S."/>
            <person name="Madhav S."/>
            <person name="Lee Y.-H."/>
            <person name="Wang G.-L."/>
        </authorList>
    </citation>
    <scope>NUCLEOTIDE SEQUENCE</scope>
    <source>
        <strain evidence="2">AG1-IA YN-7</strain>
    </source>
</reference>